<name>A0ABD5WM59_9EURY</name>
<dbReference type="Proteomes" id="UP001596407">
    <property type="component" value="Unassembled WGS sequence"/>
</dbReference>
<gene>
    <name evidence="2" type="ORF">ACFQJ6_15280</name>
</gene>
<protein>
    <submittedName>
        <fullName evidence="2">Uncharacterized protein</fullName>
    </submittedName>
</protein>
<evidence type="ECO:0000313" key="2">
    <source>
        <dbReference type="EMBL" id="MFC7081258.1"/>
    </source>
</evidence>
<reference evidence="2 3" key="1">
    <citation type="journal article" date="2019" name="Int. J. Syst. Evol. Microbiol.">
        <title>The Global Catalogue of Microorganisms (GCM) 10K type strain sequencing project: providing services to taxonomists for standard genome sequencing and annotation.</title>
        <authorList>
            <consortium name="The Broad Institute Genomics Platform"/>
            <consortium name="The Broad Institute Genome Sequencing Center for Infectious Disease"/>
            <person name="Wu L."/>
            <person name="Ma J."/>
        </authorList>
    </citation>
    <scope>NUCLEOTIDE SEQUENCE [LARGE SCALE GENOMIC DNA]</scope>
    <source>
        <strain evidence="2 3">DT72</strain>
    </source>
</reference>
<feature type="compositionally biased region" description="Basic and acidic residues" evidence="1">
    <location>
        <begin position="1"/>
        <end position="26"/>
    </location>
</feature>
<comment type="caution">
    <text evidence="2">The sequence shown here is derived from an EMBL/GenBank/DDBJ whole genome shotgun (WGS) entry which is preliminary data.</text>
</comment>
<dbReference type="EMBL" id="JBHSZH010000005">
    <property type="protein sequence ID" value="MFC7081258.1"/>
    <property type="molecule type" value="Genomic_DNA"/>
</dbReference>
<sequence length="54" mass="6122">MVTQLEVRDHDRREGDGDQRRRREDELGALSGGRAVGPRRTPGHAYHTRIVTSP</sequence>
<keyword evidence="3" id="KW-1185">Reference proteome</keyword>
<dbReference type="AlphaFoldDB" id="A0ABD5WM59"/>
<organism evidence="2 3">
    <name type="scientific">Halorussus caseinilyticus</name>
    <dbReference type="NCBI Taxonomy" id="3034025"/>
    <lineage>
        <taxon>Archaea</taxon>
        <taxon>Methanobacteriati</taxon>
        <taxon>Methanobacteriota</taxon>
        <taxon>Stenosarchaea group</taxon>
        <taxon>Halobacteria</taxon>
        <taxon>Halobacteriales</taxon>
        <taxon>Haladaptataceae</taxon>
        <taxon>Halorussus</taxon>
    </lineage>
</organism>
<evidence type="ECO:0000256" key="1">
    <source>
        <dbReference type="SAM" id="MobiDB-lite"/>
    </source>
</evidence>
<feature type="region of interest" description="Disordered" evidence="1">
    <location>
        <begin position="1"/>
        <end position="54"/>
    </location>
</feature>
<dbReference type="RefSeq" id="WP_382209983.1">
    <property type="nucleotide sequence ID" value="NZ_JBHSZH010000005.1"/>
</dbReference>
<accession>A0ABD5WM59</accession>
<evidence type="ECO:0000313" key="3">
    <source>
        <dbReference type="Proteomes" id="UP001596407"/>
    </source>
</evidence>
<proteinExistence type="predicted"/>